<sequence length="161" mass="17773">MLATLNDANLCDASLVPAGTNGNGIHPYFKTMFNGDWVESAANKCDKPIDFDWTATAVLPCLMHMYSGWVLGDTVPDCAELKELLDKHKVDTQRLTLHQLLELVDLAEMLELPLLVHSTYEIMAMKVGRKVKTSAVMANKLNQRARVVEGVGVDKASDVEE</sequence>
<organism evidence="1 2">
    <name type="scientific">Catenaria anguillulae PL171</name>
    <dbReference type="NCBI Taxonomy" id="765915"/>
    <lineage>
        <taxon>Eukaryota</taxon>
        <taxon>Fungi</taxon>
        <taxon>Fungi incertae sedis</taxon>
        <taxon>Blastocladiomycota</taxon>
        <taxon>Blastocladiomycetes</taxon>
        <taxon>Blastocladiales</taxon>
        <taxon>Catenariaceae</taxon>
        <taxon>Catenaria</taxon>
    </lineage>
</organism>
<evidence type="ECO:0000313" key="2">
    <source>
        <dbReference type="Proteomes" id="UP000193411"/>
    </source>
</evidence>
<dbReference type="EMBL" id="MCFL01000008">
    <property type="protein sequence ID" value="ORZ38501.1"/>
    <property type="molecule type" value="Genomic_DNA"/>
</dbReference>
<evidence type="ECO:0008006" key="3">
    <source>
        <dbReference type="Google" id="ProtNLM"/>
    </source>
</evidence>
<gene>
    <name evidence="1" type="ORF">BCR44DRAFT_1428391</name>
</gene>
<reference evidence="1 2" key="1">
    <citation type="submission" date="2016-07" db="EMBL/GenBank/DDBJ databases">
        <title>Pervasive Adenine N6-methylation of Active Genes in Fungi.</title>
        <authorList>
            <consortium name="DOE Joint Genome Institute"/>
            <person name="Mondo S.J."/>
            <person name="Dannebaum R.O."/>
            <person name="Kuo R.C."/>
            <person name="Labutti K."/>
            <person name="Haridas S."/>
            <person name="Kuo A."/>
            <person name="Salamov A."/>
            <person name="Ahrendt S.R."/>
            <person name="Lipzen A."/>
            <person name="Sullivan W."/>
            <person name="Andreopoulos W.B."/>
            <person name="Clum A."/>
            <person name="Lindquist E."/>
            <person name="Daum C."/>
            <person name="Ramamoorthy G.K."/>
            <person name="Gryganskyi A."/>
            <person name="Culley D."/>
            <person name="Magnuson J.K."/>
            <person name="James T.Y."/>
            <person name="O'Malley M.A."/>
            <person name="Stajich J.E."/>
            <person name="Spatafora J.W."/>
            <person name="Visel A."/>
            <person name="Grigoriev I.V."/>
        </authorList>
    </citation>
    <scope>NUCLEOTIDE SEQUENCE [LARGE SCALE GENOMIC DNA]</scope>
    <source>
        <strain evidence="1 2">PL171</strain>
    </source>
</reference>
<protein>
    <recommendedName>
        <fullName evidence="3">BTB domain-containing protein</fullName>
    </recommendedName>
</protein>
<dbReference type="Gene3D" id="3.30.710.10">
    <property type="entry name" value="Potassium Channel Kv1.1, Chain A"/>
    <property type="match status" value="1"/>
</dbReference>
<dbReference type="AlphaFoldDB" id="A0A1Y2HXN3"/>
<dbReference type="Proteomes" id="UP000193411">
    <property type="component" value="Unassembled WGS sequence"/>
</dbReference>
<name>A0A1Y2HXN3_9FUNG</name>
<dbReference type="InterPro" id="IPR011333">
    <property type="entry name" value="SKP1/BTB/POZ_sf"/>
</dbReference>
<dbReference type="SUPFAM" id="SSF54695">
    <property type="entry name" value="POZ domain"/>
    <property type="match status" value="1"/>
</dbReference>
<keyword evidence="2" id="KW-1185">Reference proteome</keyword>
<evidence type="ECO:0000313" key="1">
    <source>
        <dbReference type="EMBL" id="ORZ38501.1"/>
    </source>
</evidence>
<comment type="caution">
    <text evidence="1">The sequence shown here is derived from an EMBL/GenBank/DDBJ whole genome shotgun (WGS) entry which is preliminary data.</text>
</comment>
<accession>A0A1Y2HXN3</accession>
<proteinExistence type="predicted"/>